<feature type="domain" description="VASt" evidence="5">
    <location>
        <begin position="1"/>
        <end position="84"/>
    </location>
</feature>
<dbReference type="PROSITE" id="PS51778">
    <property type="entry name" value="VAST"/>
    <property type="match status" value="1"/>
</dbReference>
<dbReference type="GO" id="GO:0005789">
    <property type="term" value="C:endoplasmic reticulum membrane"/>
    <property type="evidence" value="ECO:0007669"/>
    <property type="project" value="TreeGrafter"/>
</dbReference>
<keyword evidence="2 4" id="KW-0472">Membrane</keyword>
<dbReference type="GO" id="GO:0140268">
    <property type="term" value="C:endoplasmic reticulum-plasma membrane contact site"/>
    <property type="evidence" value="ECO:0007669"/>
    <property type="project" value="TreeGrafter"/>
</dbReference>
<evidence type="ECO:0000256" key="3">
    <source>
        <dbReference type="SAM" id="MobiDB-lite"/>
    </source>
</evidence>
<feature type="region of interest" description="Disordered" evidence="3">
    <location>
        <begin position="82"/>
        <end position="108"/>
    </location>
</feature>
<dbReference type="PANTHER" id="PTHR23319">
    <property type="entry name" value="GRAM DOMAIN CONTAINING 1B, ISOFORM E"/>
    <property type="match status" value="1"/>
</dbReference>
<feature type="region of interest" description="Disordered" evidence="3">
    <location>
        <begin position="236"/>
        <end position="256"/>
    </location>
</feature>
<dbReference type="AlphaFoldDB" id="A0A9X0A1F5"/>
<name>A0A9X0A1F5_9CNID</name>
<dbReference type="GO" id="GO:0032934">
    <property type="term" value="F:sterol binding"/>
    <property type="evidence" value="ECO:0007669"/>
    <property type="project" value="TreeGrafter"/>
</dbReference>
<accession>A0A9X0A1F5</accession>
<keyword evidence="4" id="KW-0812">Transmembrane</keyword>
<feature type="compositionally biased region" description="Polar residues" evidence="3">
    <location>
        <begin position="247"/>
        <end position="256"/>
    </location>
</feature>
<evidence type="ECO:0000256" key="1">
    <source>
        <dbReference type="ARBA" id="ARBA00004370"/>
    </source>
</evidence>
<dbReference type="EMBL" id="MU825408">
    <property type="protein sequence ID" value="KAJ7391103.1"/>
    <property type="molecule type" value="Genomic_DNA"/>
</dbReference>
<dbReference type="PANTHER" id="PTHR23319:SF4">
    <property type="entry name" value="GRAM DOMAIN CONTAINING 1B, ISOFORM E"/>
    <property type="match status" value="1"/>
</dbReference>
<gene>
    <name evidence="6" type="primary">GRAMD1B_1</name>
    <name evidence="6" type="ORF">OS493_020128</name>
</gene>
<dbReference type="Proteomes" id="UP001163046">
    <property type="component" value="Unassembled WGS sequence"/>
</dbReference>
<dbReference type="Pfam" id="PF16016">
    <property type="entry name" value="VASt"/>
    <property type="match status" value="1"/>
</dbReference>
<keyword evidence="7" id="KW-1185">Reference proteome</keyword>
<feature type="transmembrane region" description="Helical" evidence="4">
    <location>
        <begin position="152"/>
        <end position="175"/>
    </location>
</feature>
<evidence type="ECO:0000259" key="5">
    <source>
        <dbReference type="PROSITE" id="PS51778"/>
    </source>
</evidence>
<evidence type="ECO:0000256" key="4">
    <source>
        <dbReference type="SAM" id="Phobius"/>
    </source>
</evidence>
<feature type="compositionally biased region" description="Basic residues" evidence="3">
    <location>
        <begin position="86"/>
        <end position="103"/>
    </location>
</feature>
<organism evidence="6 7">
    <name type="scientific">Desmophyllum pertusum</name>
    <dbReference type="NCBI Taxonomy" id="174260"/>
    <lineage>
        <taxon>Eukaryota</taxon>
        <taxon>Metazoa</taxon>
        <taxon>Cnidaria</taxon>
        <taxon>Anthozoa</taxon>
        <taxon>Hexacorallia</taxon>
        <taxon>Scleractinia</taxon>
        <taxon>Caryophylliina</taxon>
        <taxon>Caryophylliidae</taxon>
        <taxon>Desmophyllum</taxon>
    </lineage>
</organism>
<dbReference type="InterPro" id="IPR031968">
    <property type="entry name" value="VASt"/>
</dbReference>
<comment type="subcellular location">
    <subcellularLocation>
        <location evidence="1">Membrane</location>
    </subcellularLocation>
</comment>
<reference evidence="6" key="1">
    <citation type="submission" date="2023-01" db="EMBL/GenBank/DDBJ databases">
        <title>Genome assembly of the deep-sea coral Lophelia pertusa.</title>
        <authorList>
            <person name="Herrera S."/>
            <person name="Cordes E."/>
        </authorList>
    </citation>
    <scope>NUCLEOTIDE SEQUENCE</scope>
    <source>
        <strain evidence="6">USNM1676648</strain>
        <tissue evidence="6">Polyp</tissue>
    </source>
</reference>
<dbReference type="OrthoDB" id="2162691at2759"/>
<dbReference type="GO" id="GO:0005886">
    <property type="term" value="C:plasma membrane"/>
    <property type="evidence" value="ECO:0007669"/>
    <property type="project" value="TreeGrafter"/>
</dbReference>
<sequence length="256" mass="28841">MYVVQAEVNNEGIPYGESFSVTNRYCITRTSNMTSRLRISAEVTYHKSVWGFVRNMIEKNALEGLEGYFKFLAESLRRETTEGHWPKKRKTSPTRRHKRNRSLKNKEVMEPAVEVSNEVKPGLLQRLSPKEAISRLVGVRSFLPQVTVKNPLAVLVTVLLGVLLLLNVVLVYRLLFTRARNSIRNILGRRYQGPSSRCQAVDQTTPTTETCTGNGDEKMARCPCIFHTAYESGPTVPGHVTEELGREQTTTAAEAT</sequence>
<dbReference type="InterPro" id="IPR051482">
    <property type="entry name" value="Cholesterol_transport"/>
</dbReference>
<evidence type="ECO:0000313" key="7">
    <source>
        <dbReference type="Proteomes" id="UP001163046"/>
    </source>
</evidence>
<evidence type="ECO:0000256" key="2">
    <source>
        <dbReference type="ARBA" id="ARBA00023136"/>
    </source>
</evidence>
<comment type="caution">
    <text evidence="6">The sequence shown here is derived from an EMBL/GenBank/DDBJ whole genome shotgun (WGS) entry which is preliminary data.</text>
</comment>
<dbReference type="GO" id="GO:0120015">
    <property type="term" value="F:sterol transfer activity"/>
    <property type="evidence" value="ECO:0007669"/>
    <property type="project" value="TreeGrafter"/>
</dbReference>
<proteinExistence type="predicted"/>
<dbReference type="GO" id="GO:0032366">
    <property type="term" value="P:intracellular sterol transport"/>
    <property type="evidence" value="ECO:0007669"/>
    <property type="project" value="TreeGrafter"/>
</dbReference>
<protein>
    <submittedName>
        <fullName evidence="6">Protein Aster-B</fullName>
    </submittedName>
</protein>
<evidence type="ECO:0000313" key="6">
    <source>
        <dbReference type="EMBL" id="KAJ7391103.1"/>
    </source>
</evidence>
<keyword evidence="4" id="KW-1133">Transmembrane helix</keyword>